<dbReference type="Proteomes" id="UP001162060">
    <property type="component" value="Unassembled WGS sequence"/>
</dbReference>
<protein>
    <submittedName>
        <fullName evidence="1">Uncharacterized protein</fullName>
    </submittedName>
</protein>
<dbReference type="AlphaFoldDB" id="A0AAV1T5Q5"/>
<accession>A0AAV1T5Q5</accession>
<gene>
    <name evidence="1" type="ORF">PM001_LOCUS1862</name>
</gene>
<proteinExistence type="predicted"/>
<comment type="caution">
    <text evidence="1">The sequence shown here is derived from an EMBL/GenBank/DDBJ whole genome shotgun (WGS) entry which is preliminary data.</text>
</comment>
<sequence length="44" mass="4827">MLTAVQKHLRAIDTRLPKAGPKEEATQEVEVVGLTHKRITGTTT</sequence>
<evidence type="ECO:0000313" key="2">
    <source>
        <dbReference type="Proteomes" id="UP001162060"/>
    </source>
</evidence>
<dbReference type="EMBL" id="CAKLBY020000016">
    <property type="protein sequence ID" value="CAK7899381.1"/>
    <property type="molecule type" value="Genomic_DNA"/>
</dbReference>
<organism evidence="1 2">
    <name type="scientific">Peronospora matthiolae</name>
    <dbReference type="NCBI Taxonomy" id="2874970"/>
    <lineage>
        <taxon>Eukaryota</taxon>
        <taxon>Sar</taxon>
        <taxon>Stramenopiles</taxon>
        <taxon>Oomycota</taxon>
        <taxon>Peronosporomycetes</taxon>
        <taxon>Peronosporales</taxon>
        <taxon>Peronosporaceae</taxon>
        <taxon>Peronospora</taxon>
    </lineage>
</organism>
<name>A0AAV1T5Q5_9STRA</name>
<reference evidence="1" key="1">
    <citation type="submission" date="2024-01" db="EMBL/GenBank/DDBJ databases">
        <authorList>
            <person name="Webb A."/>
        </authorList>
    </citation>
    <scope>NUCLEOTIDE SEQUENCE</scope>
    <source>
        <strain evidence="1">Pm1</strain>
    </source>
</reference>
<evidence type="ECO:0000313" key="1">
    <source>
        <dbReference type="EMBL" id="CAK7899381.1"/>
    </source>
</evidence>